<proteinExistence type="predicted"/>
<dbReference type="PROSITE" id="PS50975">
    <property type="entry name" value="ATP_GRASP"/>
    <property type="match status" value="1"/>
</dbReference>
<reference evidence="3 4" key="1">
    <citation type="journal article" date="2015" name="Nature">
        <title>rRNA introns, odd ribosomes, and small enigmatic genomes across a large radiation of phyla.</title>
        <authorList>
            <person name="Brown C.T."/>
            <person name="Hug L.A."/>
            <person name="Thomas B.C."/>
            <person name="Sharon I."/>
            <person name="Castelle C.J."/>
            <person name="Singh A."/>
            <person name="Wilkins M.J."/>
            <person name="Williams K.H."/>
            <person name="Banfield J.F."/>
        </authorList>
    </citation>
    <scope>NUCLEOTIDE SEQUENCE [LARGE SCALE GENOMIC DNA]</scope>
</reference>
<dbReference type="CDD" id="cd00303">
    <property type="entry name" value="retropepsin_like"/>
    <property type="match status" value="1"/>
</dbReference>
<accession>A0A0G0UA30</accession>
<dbReference type="InterPro" id="IPR011761">
    <property type="entry name" value="ATP-grasp"/>
</dbReference>
<sequence>MKLSNILGLNARTQLYTYRYNSRRSKNIADSKIQTARVLRTAGVANPKIYKKFRRAEDIYDFDWESLPDKFALKPSRGLGGEGIIVVKKRLKNGNWLTTQKKRISVDDLKLHTSDILEGAYSMGNIPDVAFIQEYVGRHKVFRRWAYRGTPDIRIIVFNKIPVLAMLRLPTRQSGGRANLHQGAIGVGMDIGTGTTTRAIWGGEQIVFKPDTKYKLRGIKVPMWNRILDTAVRASIASGLGYCGVDMVLHPDKGPMVLELNAQPGLQIQLANGVGLKRRLERVDELEVRDSEHGVAIAKALFTSHALPQRFEEVIKIKAVEEIRIKSSEGKKKKVTAKIDTGAWSSAIDKKFAKALGILTKDKILWYKDKLSSLGKESRPVIPVILWLGGKKIKTNMTVADRKLLRYDVLIGRIDLGGFLVSPEIDKKDLVKAKW</sequence>
<keyword evidence="1" id="KW-0067">ATP-binding</keyword>
<dbReference type="Gene3D" id="3.30.470.20">
    <property type="entry name" value="ATP-grasp fold, B domain"/>
    <property type="match status" value="1"/>
</dbReference>
<gene>
    <name evidence="3" type="ORF">UU32_C0030G0005</name>
</gene>
<dbReference type="InterPro" id="IPR021109">
    <property type="entry name" value="Peptidase_aspartic_dom_sf"/>
</dbReference>
<evidence type="ECO:0000313" key="3">
    <source>
        <dbReference type="EMBL" id="KKR85858.1"/>
    </source>
</evidence>
<evidence type="ECO:0000256" key="1">
    <source>
        <dbReference type="PROSITE-ProRule" id="PRU00409"/>
    </source>
</evidence>
<dbReference type="InterPro" id="IPR039523">
    <property type="entry name" value="RimK-rel_E_lig_ATP-grasp"/>
</dbReference>
<dbReference type="PATRIC" id="fig|1618577.3.peg.428"/>
<keyword evidence="3" id="KW-0436">Ligase</keyword>
<dbReference type="Pfam" id="PF14397">
    <property type="entry name" value="ATPgrasp_ST"/>
    <property type="match status" value="1"/>
</dbReference>
<dbReference type="SUPFAM" id="SSF56059">
    <property type="entry name" value="Glutathione synthetase ATP-binding domain-like"/>
    <property type="match status" value="1"/>
</dbReference>
<dbReference type="GO" id="GO:0005737">
    <property type="term" value="C:cytoplasm"/>
    <property type="evidence" value="ECO:0007669"/>
    <property type="project" value="TreeGrafter"/>
</dbReference>
<dbReference type="GO" id="GO:0005524">
    <property type="term" value="F:ATP binding"/>
    <property type="evidence" value="ECO:0007669"/>
    <property type="project" value="UniProtKB-UniRule"/>
</dbReference>
<comment type="caution">
    <text evidence="3">The sequence shown here is derived from an EMBL/GenBank/DDBJ whole genome shotgun (WGS) entry which is preliminary data.</text>
</comment>
<evidence type="ECO:0000313" key="4">
    <source>
        <dbReference type="Proteomes" id="UP000033858"/>
    </source>
</evidence>
<evidence type="ECO:0000259" key="2">
    <source>
        <dbReference type="PROSITE" id="PS50975"/>
    </source>
</evidence>
<dbReference type="GO" id="GO:0009432">
    <property type="term" value="P:SOS response"/>
    <property type="evidence" value="ECO:0007669"/>
    <property type="project" value="TreeGrafter"/>
</dbReference>
<dbReference type="AlphaFoldDB" id="A0A0G0UA30"/>
<keyword evidence="1" id="KW-0547">Nucleotide-binding</keyword>
<dbReference type="EMBL" id="LCAE01000030">
    <property type="protein sequence ID" value="KKR85858.1"/>
    <property type="molecule type" value="Genomic_DNA"/>
</dbReference>
<dbReference type="GO" id="GO:0046872">
    <property type="term" value="F:metal ion binding"/>
    <property type="evidence" value="ECO:0007669"/>
    <property type="project" value="InterPro"/>
</dbReference>
<dbReference type="Proteomes" id="UP000033858">
    <property type="component" value="Unassembled WGS sequence"/>
</dbReference>
<dbReference type="PANTHER" id="PTHR21621:SF0">
    <property type="entry name" value="BETA-CITRYLGLUTAMATE SYNTHASE B-RELATED"/>
    <property type="match status" value="1"/>
</dbReference>
<dbReference type="PANTHER" id="PTHR21621">
    <property type="entry name" value="RIBOSOMAL PROTEIN S6 MODIFICATION PROTEIN"/>
    <property type="match status" value="1"/>
</dbReference>
<name>A0A0G0UA30_9BACT</name>
<dbReference type="Gene3D" id="2.40.70.10">
    <property type="entry name" value="Acid Proteases"/>
    <property type="match status" value="1"/>
</dbReference>
<feature type="domain" description="ATP-grasp" evidence="2">
    <location>
        <begin position="36"/>
        <end position="287"/>
    </location>
</feature>
<dbReference type="SUPFAM" id="SSF50630">
    <property type="entry name" value="Acid proteases"/>
    <property type="match status" value="1"/>
</dbReference>
<organism evidence="3 4">
    <name type="scientific">Candidatus Woesebacteria bacterium GW2011_GWB1_41_10</name>
    <dbReference type="NCBI Taxonomy" id="1618577"/>
    <lineage>
        <taxon>Bacteria</taxon>
        <taxon>Candidatus Woeseibacteriota</taxon>
    </lineage>
</organism>
<protein>
    <submittedName>
        <fullName evidence="3">Alpha-L-glutamate ligase family protein</fullName>
    </submittedName>
</protein>
<dbReference type="GO" id="GO:0018169">
    <property type="term" value="F:ribosomal S6-glutamic acid ligase activity"/>
    <property type="evidence" value="ECO:0007669"/>
    <property type="project" value="TreeGrafter"/>
</dbReference>